<dbReference type="RefSeq" id="WP_278648140.1">
    <property type="nucleotide sequence ID" value="NZ_WNDV01000013.1"/>
</dbReference>
<dbReference type="Proteomes" id="UP000467522">
    <property type="component" value="Unassembled WGS sequence"/>
</dbReference>
<organism evidence="2 3">
    <name type="scientific">Burkholderia lata (strain ATCC 17760 / DSM 23089 / LMG 22485 / NCIMB 9086 / R18194 / 383)</name>
    <dbReference type="NCBI Taxonomy" id="482957"/>
    <lineage>
        <taxon>Bacteria</taxon>
        <taxon>Pseudomonadati</taxon>
        <taxon>Pseudomonadota</taxon>
        <taxon>Betaproteobacteria</taxon>
        <taxon>Burkholderiales</taxon>
        <taxon>Burkholderiaceae</taxon>
        <taxon>Burkholderia</taxon>
        <taxon>Burkholderia cepacia complex</taxon>
    </lineage>
</organism>
<reference evidence="3" key="1">
    <citation type="journal article" date="2020" name="MBio">
        <title>Horizontal gene transfer to a defensive symbiont with a reduced genome amongst a multipartite beetle microbiome.</title>
        <authorList>
            <person name="Waterworth S.C."/>
            <person name="Florez L.V."/>
            <person name="Rees E.R."/>
            <person name="Hertweck C."/>
            <person name="Kaltenpoth M."/>
            <person name="Kwan J.C."/>
        </authorList>
    </citation>
    <scope>NUCLEOTIDE SEQUENCE [LARGE SCALE GENOMIC DNA]</scope>
</reference>
<comment type="caution">
    <text evidence="2">The sequence shown here is derived from an EMBL/GenBank/DDBJ whole genome shotgun (WGS) entry which is preliminary data.</text>
</comment>
<keyword evidence="1" id="KW-0560">Oxidoreductase</keyword>
<dbReference type="InterPro" id="IPR016084">
    <property type="entry name" value="Haem_Oase-like_multi-hlx"/>
</dbReference>
<proteinExistence type="predicted"/>
<gene>
    <name evidence="2" type="ORF">GAK33_04132</name>
</gene>
<dbReference type="PANTHER" id="PTHR40279">
    <property type="entry name" value="PQQC-LIKE PROTEIN"/>
    <property type="match status" value="1"/>
</dbReference>
<evidence type="ECO:0000313" key="2">
    <source>
        <dbReference type="EMBL" id="KAF1036129.1"/>
    </source>
</evidence>
<dbReference type="GO" id="GO:0016491">
    <property type="term" value="F:oxidoreductase activity"/>
    <property type="evidence" value="ECO:0007669"/>
    <property type="project" value="UniProtKB-KW"/>
</dbReference>
<protein>
    <submittedName>
        <fullName evidence="2">PqqC-like protein</fullName>
    </submittedName>
</protein>
<name>A0A833V063_BURL3</name>
<dbReference type="AlphaFoldDB" id="A0A833V063"/>
<dbReference type="InterPro" id="IPR039068">
    <property type="entry name" value="PqqC-like"/>
</dbReference>
<dbReference type="Pfam" id="PF14518">
    <property type="entry name" value="Haem_oxygenas_2"/>
    <property type="match status" value="1"/>
</dbReference>
<dbReference type="Gene3D" id="1.20.910.10">
    <property type="entry name" value="Heme oxygenase-like"/>
    <property type="match status" value="1"/>
</dbReference>
<evidence type="ECO:0000256" key="1">
    <source>
        <dbReference type="ARBA" id="ARBA00023002"/>
    </source>
</evidence>
<accession>A0A833V063</accession>
<dbReference type="PANTHER" id="PTHR40279:SF3">
    <property type="entry name" value="4-AMINOBENZOATE SYNTHASE"/>
    <property type="match status" value="1"/>
</dbReference>
<dbReference type="EMBL" id="WNDV01000013">
    <property type="protein sequence ID" value="KAF1036129.1"/>
    <property type="molecule type" value="Genomic_DNA"/>
</dbReference>
<evidence type="ECO:0000313" key="3">
    <source>
        <dbReference type="Proteomes" id="UP000467522"/>
    </source>
</evidence>
<sequence length="245" mass="27604">MTVPFELTGNLIDLNSYPAWVREMVGATGELRERVRTHPLFTEMSGGRLKSSQLKTFFVTGWAVVSQFPEYMAMNLLKTAALRSRGEEKARRFLIRNIRVEQNHVDHWVNWAAESGVPAEALLQGAAPLAGFSLSHWCWKSSNKDSLAASIAATNYAIEGITGEWSAALCATQYELQFDQAVRRRAMRWLTLHAGYDDRHPWEALDIVATLLGQSPTVERVREVEESVCKSLDYFLTSLDCCMDT</sequence>
<dbReference type="SUPFAM" id="SSF48613">
    <property type="entry name" value="Heme oxygenase-like"/>
    <property type="match status" value="1"/>
</dbReference>